<dbReference type="RefSeq" id="WP_048593202.1">
    <property type="nucleotide sequence ID" value="NZ_AP018494.1"/>
</dbReference>
<reference evidence="1 2" key="1">
    <citation type="submission" date="2018-01" db="EMBL/GenBank/DDBJ databases">
        <title>Whole genome sequence of Melissococcus plutonius DAT561.</title>
        <authorList>
            <person name="Okumura K."/>
            <person name="Takamatsu D."/>
            <person name="Okura M."/>
        </authorList>
    </citation>
    <scope>NUCLEOTIDE SEQUENCE [LARGE SCALE GENOMIC DNA]</scope>
    <source>
        <strain evidence="1 2">DAT561</strain>
        <plasmid evidence="2">pmp19 dat561 dna</plasmid>
    </source>
</reference>
<organism evidence="1 2">
    <name type="scientific">Melissococcus plutonius</name>
    <dbReference type="NCBI Taxonomy" id="33970"/>
    <lineage>
        <taxon>Bacteria</taxon>
        <taxon>Bacillati</taxon>
        <taxon>Bacillota</taxon>
        <taxon>Bacilli</taxon>
        <taxon>Lactobacillales</taxon>
        <taxon>Enterococcaceae</taxon>
        <taxon>Melissococcus</taxon>
    </lineage>
</organism>
<accession>A0A2Z5Y4W7</accession>
<evidence type="ECO:0000313" key="1">
    <source>
        <dbReference type="EMBL" id="BBC61874.1"/>
    </source>
</evidence>
<dbReference type="GeneID" id="39499517"/>
<gene>
    <name evidence="1" type="ORF">DAT561_p0012</name>
</gene>
<proteinExistence type="predicted"/>
<sequence length="139" mass="15746">MKLDPEKIEILVPNSLVFESHNQLSVCKQYVSVSASLVKKMGSPEYARFYIDRSSKQLFVVPCKSGIEGACKFYNKKSRSNTVRISSTILTREIAEVAGINLGKKDKYRFNPEEVVGRKNALGFDLTKSEQLERHIQTD</sequence>
<dbReference type="EMBL" id="AP018494">
    <property type="protein sequence ID" value="BBC61874.1"/>
    <property type="molecule type" value="Genomic_DNA"/>
</dbReference>
<geneLocation type="plasmid" evidence="2">
    <name>pmp19 dat561 dna</name>
</geneLocation>
<protein>
    <submittedName>
        <fullName evidence="1">Uncharacterized protein</fullName>
    </submittedName>
</protein>
<evidence type="ECO:0000313" key="2">
    <source>
        <dbReference type="Proteomes" id="UP000269226"/>
    </source>
</evidence>
<name>A0A2Z5Y4W7_9ENTE</name>
<dbReference type="Proteomes" id="UP000269226">
    <property type="component" value="Plasmid pMP19"/>
</dbReference>
<dbReference type="AlphaFoldDB" id="A0A2Z5Y4W7"/>
<keyword evidence="1" id="KW-0614">Plasmid</keyword>